<dbReference type="CDD" id="cd05399">
    <property type="entry name" value="NT_Rel-Spo_like"/>
    <property type="match status" value="1"/>
</dbReference>
<dbReference type="RefSeq" id="WP_135327382.1">
    <property type="nucleotide sequence ID" value="NZ_SRJC01000001.1"/>
</dbReference>
<dbReference type="UniPathway" id="UPA00908">
    <property type="reaction ID" value="UER00884"/>
</dbReference>
<comment type="caution">
    <text evidence="4">The sequence shown here is derived from an EMBL/GenBank/DDBJ whole genome shotgun (WGS) entry which is preliminary data.</text>
</comment>
<dbReference type="EMBL" id="SRJC01000001">
    <property type="protein sequence ID" value="TGB05182.1"/>
    <property type="molecule type" value="Genomic_DNA"/>
</dbReference>
<dbReference type="Proteomes" id="UP000297982">
    <property type="component" value="Unassembled WGS sequence"/>
</dbReference>
<evidence type="ECO:0000313" key="4">
    <source>
        <dbReference type="EMBL" id="TGB05182.1"/>
    </source>
</evidence>
<comment type="pathway">
    <text evidence="1">Purine metabolism; ppGpp biosynthesis; ppGpp from GTP: step 1/2.</text>
</comment>
<gene>
    <name evidence="4" type="ORF">E4663_09385</name>
</gene>
<sequence>MTKNRVNRLLAEFADKESLYDNYSNALKYLIDRLLETKGIYVHSVDTRVKDYYSFKKKIEDRNKYTSIKDVTDIVGVRIITYFEDDVDKVAEIFKDEFNIDWHNSIDKREKTNPDTFGYASLHYIVNLPEERLELVEYQEFNSLKAEVQIRSILQHAWAEIEHDLGYKSKIEAPFEIRRDFSRVASLLETADKEFKNIRINLERLESKINEEMEQNNFEIDVNKASLKSYIAKSALVETLDEKIAEVGGTGIEFPNDSYLNSLLEELNHLGITNVNSLNELLAENQSNIIHIAQQLFEEEENDYEKYLHRGISIYYLGYVLVSTESNIDKIKSYLSANNIEFGARREKLARKLFEASQSLSS</sequence>
<dbReference type="GO" id="GO:0015970">
    <property type="term" value="P:guanosine tetraphosphate biosynthetic process"/>
    <property type="evidence" value="ECO:0007669"/>
    <property type="project" value="UniProtKB-UniPathway"/>
</dbReference>
<dbReference type="Gene3D" id="1.10.287.860">
    <property type="entry name" value="Nucleotidyltransferase"/>
    <property type="match status" value="1"/>
</dbReference>
<dbReference type="SMART" id="SM00954">
    <property type="entry name" value="RelA_SpoT"/>
    <property type="match status" value="1"/>
</dbReference>
<evidence type="ECO:0000256" key="2">
    <source>
        <dbReference type="SAM" id="Coils"/>
    </source>
</evidence>
<dbReference type="Gene3D" id="3.30.460.10">
    <property type="entry name" value="Beta Polymerase, domain 2"/>
    <property type="match status" value="1"/>
</dbReference>
<feature type="domain" description="RelA/SpoT" evidence="3">
    <location>
        <begin position="47"/>
        <end position="173"/>
    </location>
</feature>
<feature type="coiled-coil region" evidence="2">
    <location>
        <begin position="188"/>
        <end position="222"/>
    </location>
</feature>
<name>A0A4Z0H436_9BACI</name>
<dbReference type="SUPFAM" id="SSF81301">
    <property type="entry name" value="Nucleotidyltransferase"/>
    <property type="match status" value="1"/>
</dbReference>
<keyword evidence="5" id="KW-1185">Reference proteome</keyword>
<organism evidence="4 5">
    <name type="scientific">Halobacillus salinus</name>
    <dbReference type="NCBI Taxonomy" id="192814"/>
    <lineage>
        <taxon>Bacteria</taxon>
        <taxon>Bacillati</taxon>
        <taxon>Bacillota</taxon>
        <taxon>Bacilli</taxon>
        <taxon>Bacillales</taxon>
        <taxon>Bacillaceae</taxon>
        <taxon>Halobacillus</taxon>
    </lineage>
</organism>
<proteinExistence type="predicted"/>
<keyword evidence="2" id="KW-0175">Coiled coil</keyword>
<protein>
    <submittedName>
        <fullName evidence="4">(P)ppGpp synthetase</fullName>
    </submittedName>
</protein>
<evidence type="ECO:0000313" key="5">
    <source>
        <dbReference type="Proteomes" id="UP000297982"/>
    </source>
</evidence>
<dbReference type="AlphaFoldDB" id="A0A4Z0H436"/>
<dbReference type="InterPro" id="IPR007685">
    <property type="entry name" value="RelA_SpoT"/>
</dbReference>
<dbReference type="InterPro" id="IPR043519">
    <property type="entry name" value="NT_sf"/>
</dbReference>
<reference evidence="4 5" key="1">
    <citation type="journal article" date="2003" name="Int. J. Syst. Evol. Microbiol.">
        <title>Halobacillus salinus sp. nov., isolated from a salt lake on the coast of the East Sea in Korea.</title>
        <authorList>
            <person name="Yoon J.H."/>
            <person name="Kang K.H."/>
            <person name="Park Y.H."/>
        </authorList>
    </citation>
    <scope>NUCLEOTIDE SEQUENCE [LARGE SCALE GENOMIC DNA]</scope>
    <source>
        <strain evidence="4 5">HSL-3</strain>
    </source>
</reference>
<accession>A0A4Z0H436</accession>
<dbReference type="PANTHER" id="PTHR41773">
    <property type="entry name" value="GTP PYROPHOSPHATASE-RELATED"/>
    <property type="match status" value="1"/>
</dbReference>
<dbReference type="PANTHER" id="PTHR41773:SF1">
    <property type="entry name" value="RELA_SPOT DOMAIN-CONTAINING PROTEIN"/>
    <property type="match status" value="1"/>
</dbReference>
<evidence type="ECO:0000256" key="1">
    <source>
        <dbReference type="ARBA" id="ARBA00004976"/>
    </source>
</evidence>
<dbReference type="Pfam" id="PF04607">
    <property type="entry name" value="RelA_SpoT"/>
    <property type="match status" value="1"/>
</dbReference>
<evidence type="ECO:0000259" key="3">
    <source>
        <dbReference type="SMART" id="SM00954"/>
    </source>
</evidence>